<keyword evidence="3" id="KW-1185">Reference proteome</keyword>
<reference evidence="2" key="2">
    <citation type="submission" date="2020-09" db="EMBL/GenBank/DDBJ databases">
        <authorList>
            <person name="Sun Q."/>
            <person name="Zhou Y."/>
        </authorList>
    </citation>
    <scope>NUCLEOTIDE SEQUENCE</scope>
    <source>
        <strain evidence="2">CGMCC 1.12160</strain>
    </source>
</reference>
<proteinExistence type="predicted"/>
<dbReference type="EMBL" id="BMEM01000001">
    <property type="protein sequence ID" value="GGF43114.1"/>
    <property type="molecule type" value="Genomic_DNA"/>
</dbReference>
<gene>
    <name evidence="2" type="ORF">GCM10011366_08710</name>
</gene>
<dbReference type="GO" id="GO:0008999">
    <property type="term" value="F:protein-N-terminal-alanine acetyltransferase activity"/>
    <property type="evidence" value="ECO:0007669"/>
    <property type="project" value="TreeGrafter"/>
</dbReference>
<dbReference type="PANTHER" id="PTHR43441:SF10">
    <property type="entry name" value="ACETYLTRANSFERASE"/>
    <property type="match status" value="1"/>
</dbReference>
<dbReference type="Pfam" id="PF13302">
    <property type="entry name" value="Acetyltransf_3"/>
    <property type="match status" value="2"/>
</dbReference>
<evidence type="ECO:0000259" key="1">
    <source>
        <dbReference type="PROSITE" id="PS51186"/>
    </source>
</evidence>
<dbReference type="InterPro" id="IPR051908">
    <property type="entry name" value="Ribosomal_N-acetyltransferase"/>
</dbReference>
<dbReference type="SUPFAM" id="SSF55729">
    <property type="entry name" value="Acyl-CoA N-acyltransferases (Nat)"/>
    <property type="match status" value="2"/>
</dbReference>
<dbReference type="AlphaFoldDB" id="A0A917F2W3"/>
<dbReference type="GO" id="GO:1990189">
    <property type="term" value="F:protein N-terminal-serine acetyltransferase activity"/>
    <property type="evidence" value="ECO:0007669"/>
    <property type="project" value="TreeGrafter"/>
</dbReference>
<dbReference type="PROSITE" id="PS51186">
    <property type="entry name" value="GNAT"/>
    <property type="match status" value="2"/>
</dbReference>
<dbReference type="GO" id="GO:0005737">
    <property type="term" value="C:cytoplasm"/>
    <property type="evidence" value="ECO:0007669"/>
    <property type="project" value="TreeGrafter"/>
</dbReference>
<comment type="caution">
    <text evidence="2">The sequence shown here is derived from an EMBL/GenBank/DDBJ whole genome shotgun (WGS) entry which is preliminary data.</text>
</comment>
<name>A0A917F2W3_9MICO</name>
<accession>A0A917F2W3</accession>
<dbReference type="InterPro" id="IPR000182">
    <property type="entry name" value="GNAT_dom"/>
</dbReference>
<reference evidence="2" key="1">
    <citation type="journal article" date="2014" name="Int. J. Syst. Evol. Microbiol.">
        <title>Complete genome sequence of Corynebacterium casei LMG S-19264T (=DSM 44701T), isolated from a smear-ripened cheese.</title>
        <authorList>
            <consortium name="US DOE Joint Genome Institute (JGI-PGF)"/>
            <person name="Walter F."/>
            <person name="Albersmeier A."/>
            <person name="Kalinowski J."/>
            <person name="Ruckert C."/>
        </authorList>
    </citation>
    <scope>NUCLEOTIDE SEQUENCE</scope>
    <source>
        <strain evidence="2">CGMCC 1.12160</strain>
    </source>
</reference>
<organism evidence="2 3">
    <name type="scientific">Ornithinimicrobium tianjinense</name>
    <dbReference type="NCBI Taxonomy" id="1195761"/>
    <lineage>
        <taxon>Bacteria</taxon>
        <taxon>Bacillati</taxon>
        <taxon>Actinomycetota</taxon>
        <taxon>Actinomycetes</taxon>
        <taxon>Micrococcales</taxon>
        <taxon>Ornithinimicrobiaceae</taxon>
        <taxon>Ornithinimicrobium</taxon>
    </lineage>
</organism>
<dbReference type="InterPro" id="IPR016181">
    <property type="entry name" value="Acyl_CoA_acyltransferase"/>
</dbReference>
<feature type="domain" description="N-acetyltransferase" evidence="1">
    <location>
        <begin position="180"/>
        <end position="348"/>
    </location>
</feature>
<sequence>MLVELGRDEECLRWGDASPTGAPTQARSWTAVAAERWSERLPYSPRQWVVEVLREGVWRAAGTVEYRPDGHGAAEVGYAVHPAFRDNRVAVRALDLALEHAFTQDDVDTARWRAEVGNWASRRVAWRLGFSAPLTVRGLLPGHGQERRPRDGWVASLRHDEARTPAYPWLVVPTLEAGGVVLRPWRHTDAGRIVEACQDPVSQRYLPALPRPYGIGEAMAYVDRVRDSAARGTELAWCVTETGADVCVGSVALFGLGTQPGQAEVGYLAHPQVRGRGLLTVAVQSACRYALTSLTAGGLGLDRLLLRAAESNAPSRKVALAVGMTQTGRDRRAERLGDGTVEDMVRFDLLAGEITPL</sequence>
<evidence type="ECO:0000313" key="3">
    <source>
        <dbReference type="Proteomes" id="UP000605670"/>
    </source>
</evidence>
<feature type="domain" description="N-acetyltransferase" evidence="1">
    <location>
        <begin position="3"/>
        <end position="151"/>
    </location>
</feature>
<dbReference type="Proteomes" id="UP000605670">
    <property type="component" value="Unassembled WGS sequence"/>
</dbReference>
<protein>
    <recommendedName>
        <fullName evidence="1">N-acetyltransferase domain-containing protein</fullName>
    </recommendedName>
</protein>
<dbReference type="PANTHER" id="PTHR43441">
    <property type="entry name" value="RIBOSOMAL-PROTEIN-SERINE ACETYLTRANSFERASE"/>
    <property type="match status" value="1"/>
</dbReference>
<dbReference type="Gene3D" id="3.40.630.30">
    <property type="match status" value="2"/>
</dbReference>
<evidence type="ECO:0000313" key="2">
    <source>
        <dbReference type="EMBL" id="GGF43114.1"/>
    </source>
</evidence>